<dbReference type="EMBL" id="LLXI01003433">
    <property type="protein sequence ID" value="PKY59219.1"/>
    <property type="molecule type" value="Genomic_DNA"/>
</dbReference>
<keyword evidence="3" id="KW-1185">Reference proteome</keyword>
<proteinExistence type="predicted"/>
<feature type="compositionally biased region" description="Basic and acidic residues" evidence="1">
    <location>
        <begin position="109"/>
        <end position="127"/>
    </location>
</feature>
<sequence>MVNLINKWRLGDEKVDLNTDHFEKEKQSKILRKDNVAPEEVVEIIKDYHMDKITYVRLKDSANRKKVENKLDEVKEIFFDTSNDNKEVGRPILESLSPLSKKTWSLKEIKKSPQARREMRKAVEESRFTFSRPLTEDEDEEEDEKKEDDEEEITNISMKEKMTSPSLSKKNKRKKKKKQK</sequence>
<accession>A0A2I1HK24</accession>
<reference evidence="2 3" key="1">
    <citation type="submission" date="2015-10" db="EMBL/GenBank/DDBJ databases">
        <title>Genome analyses suggest a sexual origin of heterokaryosis in a supposedly ancient asexual fungus.</title>
        <authorList>
            <person name="Ropars J."/>
            <person name="Sedzielewska K."/>
            <person name="Noel J."/>
            <person name="Charron P."/>
            <person name="Farinelli L."/>
            <person name="Marton T."/>
            <person name="Kruger M."/>
            <person name="Pelin A."/>
            <person name="Brachmann A."/>
            <person name="Corradi N."/>
        </authorList>
    </citation>
    <scope>NUCLEOTIDE SEQUENCE [LARGE SCALE GENOMIC DNA]</scope>
    <source>
        <strain evidence="2 3">A4</strain>
    </source>
</reference>
<gene>
    <name evidence="2" type="ORF">RhiirA4_481794</name>
</gene>
<feature type="region of interest" description="Disordered" evidence="1">
    <location>
        <begin position="109"/>
        <end position="180"/>
    </location>
</feature>
<comment type="caution">
    <text evidence="2">The sequence shown here is derived from an EMBL/GenBank/DDBJ whole genome shotgun (WGS) entry which is preliminary data.</text>
</comment>
<evidence type="ECO:0000256" key="1">
    <source>
        <dbReference type="SAM" id="MobiDB-lite"/>
    </source>
</evidence>
<dbReference type="AlphaFoldDB" id="A0A2I1HK24"/>
<protein>
    <submittedName>
        <fullName evidence="2">Uncharacterized protein</fullName>
    </submittedName>
</protein>
<name>A0A2I1HK24_9GLOM</name>
<organism evidence="2 3">
    <name type="scientific">Rhizophagus irregularis</name>
    <dbReference type="NCBI Taxonomy" id="588596"/>
    <lineage>
        <taxon>Eukaryota</taxon>
        <taxon>Fungi</taxon>
        <taxon>Fungi incertae sedis</taxon>
        <taxon>Mucoromycota</taxon>
        <taxon>Glomeromycotina</taxon>
        <taxon>Glomeromycetes</taxon>
        <taxon>Glomerales</taxon>
        <taxon>Glomeraceae</taxon>
        <taxon>Rhizophagus</taxon>
    </lineage>
</organism>
<feature type="compositionally biased region" description="Basic residues" evidence="1">
    <location>
        <begin position="169"/>
        <end position="180"/>
    </location>
</feature>
<evidence type="ECO:0000313" key="3">
    <source>
        <dbReference type="Proteomes" id="UP000234323"/>
    </source>
</evidence>
<feature type="compositionally biased region" description="Acidic residues" evidence="1">
    <location>
        <begin position="136"/>
        <end position="153"/>
    </location>
</feature>
<evidence type="ECO:0000313" key="2">
    <source>
        <dbReference type="EMBL" id="PKY59219.1"/>
    </source>
</evidence>
<dbReference type="Proteomes" id="UP000234323">
    <property type="component" value="Unassembled WGS sequence"/>
</dbReference>
<dbReference type="VEuPathDB" id="FungiDB:FUN_005991"/>